<evidence type="ECO:0000313" key="2">
    <source>
        <dbReference type="Proteomes" id="UP001221898"/>
    </source>
</evidence>
<comment type="caution">
    <text evidence="1">The sequence shown here is derived from an EMBL/GenBank/DDBJ whole genome shotgun (WGS) entry which is preliminary data.</text>
</comment>
<dbReference type="AlphaFoldDB" id="A0AAD7WRM3"/>
<proteinExistence type="predicted"/>
<dbReference type="EMBL" id="JAINUG010000041">
    <property type="protein sequence ID" value="KAJ8406886.1"/>
    <property type="molecule type" value="Genomic_DNA"/>
</dbReference>
<reference evidence="1" key="1">
    <citation type="journal article" date="2023" name="Science">
        <title>Genome structures resolve the early diversification of teleost fishes.</title>
        <authorList>
            <person name="Parey E."/>
            <person name="Louis A."/>
            <person name="Montfort J."/>
            <person name="Bouchez O."/>
            <person name="Roques C."/>
            <person name="Iampietro C."/>
            <person name="Lluch J."/>
            <person name="Castinel A."/>
            <person name="Donnadieu C."/>
            <person name="Desvignes T."/>
            <person name="Floi Bucao C."/>
            <person name="Jouanno E."/>
            <person name="Wen M."/>
            <person name="Mejri S."/>
            <person name="Dirks R."/>
            <person name="Jansen H."/>
            <person name="Henkel C."/>
            <person name="Chen W.J."/>
            <person name="Zahm M."/>
            <person name="Cabau C."/>
            <person name="Klopp C."/>
            <person name="Thompson A.W."/>
            <person name="Robinson-Rechavi M."/>
            <person name="Braasch I."/>
            <person name="Lecointre G."/>
            <person name="Bobe J."/>
            <person name="Postlethwait J.H."/>
            <person name="Berthelot C."/>
            <person name="Roest Crollius H."/>
            <person name="Guiguen Y."/>
        </authorList>
    </citation>
    <scope>NUCLEOTIDE SEQUENCE</scope>
    <source>
        <strain evidence="1">NC1722</strain>
    </source>
</reference>
<dbReference type="Proteomes" id="UP001221898">
    <property type="component" value="Unassembled WGS sequence"/>
</dbReference>
<organism evidence="1 2">
    <name type="scientific">Aldrovandia affinis</name>
    <dbReference type="NCBI Taxonomy" id="143900"/>
    <lineage>
        <taxon>Eukaryota</taxon>
        <taxon>Metazoa</taxon>
        <taxon>Chordata</taxon>
        <taxon>Craniata</taxon>
        <taxon>Vertebrata</taxon>
        <taxon>Euteleostomi</taxon>
        <taxon>Actinopterygii</taxon>
        <taxon>Neopterygii</taxon>
        <taxon>Teleostei</taxon>
        <taxon>Notacanthiformes</taxon>
        <taxon>Halosauridae</taxon>
        <taxon>Aldrovandia</taxon>
    </lineage>
</organism>
<sequence>MNLSKPTISPIPPPAHLILRQHFHRAAVRTCSVNQRIPTQNTISKPKDTDRGATERACKDPNPIIDGRKANVNLAYLGAKPRSLQTVSCQLLSKGERESLPERSKEIRERLRGKGLPADTPGPKMHLDEFYPRCTWLCLLGLLTLRAGQRPCYNDSAAREGRLILAVFLSGGFAARTALPVVTGK</sequence>
<accession>A0AAD7WRM3</accession>
<name>A0AAD7WRM3_9TELE</name>
<protein>
    <submittedName>
        <fullName evidence="1">Uncharacterized protein</fullName>
    </submittedName>
</protein>
<gene>
    <name evidence="1" type="ORF">AAFF_G00291620</name>
</gene>
<keyword evidence="2" id="KW-1185">Reference proteome</keyword>
<evidence type="ECO:0000313" key="1">
    <source>
        <dbReference type="EMBL" id="KAJ8406886.1"/>
    </source>
</evidence>